<dbReference type="GO" id="GO:0042840">
    <property type="term" value="P:D-glucuronate catabolic process"/>
    <property type="evidence" value="ECO:0007669"/>
    <property type="project" value="TreeGrafter"/>
</dbReference>
<dbReference type="Gene3D" id="2.60.120.10">
    <property type="entry name" value="Jelly Rolls"/>
    <property type="match status" value="1"/>
</dbReference>
<dbReference type="InterPro" id="IPR007045">
    <property type="entry name" value="KduI"/>
</dbReference>
<dbReference type="CDD" id="cd20294">
    <property type="entry name" value="cupin_KduI_N"/>
    <property type="match status" value="1"/>
</dbReference>
<keyword evidence="5 7" id="KW-0862">Zinc</keyword>
<dbReference type="InterPro" id="IPR011051">
    <property type="entry name" value="RmlC_Cupin_sf"/>
</dbReference>
<feature type="binding site" evidence="7">
    <location>
        <position position="248"/>
    </location>
    <ligand>
        <name>Zn(2+)</name>
        <dbReference type="ChEBI" id="CHEBI:29105"/>
    </ligand>
</feature>
<reference evidence="8 9" key="1">
    <citation type="submission" date="2019-01" db="EMBL/GenBank/DDBJ databases">
        <authorList>
            <person name="Chen W.-M."/>
        </authorList>
    </citation>
    <scope>NUCLEOTIDE SEQUENCE [LARGE SCALE GENOMIC DNA]</scope>
    <source>
        <strain evidence="8 9">KYPC3</strain>
    </source>
</reference>
<dbReference type="GO" id="GO:0008697">
    <property type="term" value="F:4-deoxy-L-threo-5-hexosulose-uronate ketol-isomerase activity"/>
    <property type="evidence" value="ECO:0007669"/>
    <property type="project" value="UniProtKB-UniRule"/>
</dbReference>
<evidence type="ECO:0000256" key="4">
    <source>
        <dbReference type="ARBA" id="ARBA00022723"/>
    </source>
</evidence>
<dbReference type="InterPro" id="IPR027449">
    <property type="entry name" value="KduI_N"/>
</dbReference>
<organism evidence="8 9">
    <name type="scientific">Rheinheimera riviphila</name>
    <dbReference type="NCBI Taxonomy" id="1834037"/>
    <lineage>
        <taxon>Bacteria</taxon>
        <taxon>Pseudomonadati</taxon>
        <taxon>Pseudomonadota</taxon>
        <taxon>Gammaproteobacteria</taxon>
        <taxon>Chromatiales</taxon>
        <taxon>Chromatiaceae</taxon>
        <taxon>Rheinheimera</taxon>
    </lineage>
</organism>
<keyword evidence="4 7" id="KW-0479">Metal-binding</keyword>
<dbReference type="PANTHER" id="PTHR38461">
    <property type="entry name" value="4-DEOXY-L-THREO-5-HEXOSULOSE-URONATE KETOL-ISOMERASE"/>
    <property type="match status" value="1"/>
</dbReference>
<feature type="binding site" evidence="7">
    <location>
        <position position="206"/>
    </location>
    <ligand>
        <name>Zn(2+)</name>
        <dbReference type="ChEBI" id="CHEBI:29105"/>
    </ligand>
</feature>
<dbReference type="EMBL" id="SACS01000024">
    <property type="protein sequence ID" value="RVU33264.1"/>
    <property type="molecule type" value="Genomic_DNA"/>
</dbReference>
<dbReference type="GO" id="GO:0019698">
    <property type="term" value="P:D-galacturonate catabolic process"/>
    <property type="evidence" value="ECO:0007669"/>
    <property type="project" value="TreeGrafter"/>
</dbReference>
<evidence type="ECO:0000256" key="1">
    <source>
        <dbReference type="ARBA" id="ARBA00000552"/>
    </source>
</evidence>
<dbReference type="AlphaFoldDB" id="A0A437QFR0"/>
<evidence type="ECO:0000256" key="6">
    <source>
        <dbReference type="ARBA" id="ARBA00023235"/>
    </source>
</evidence>
<dbReference type="GO" id="GO:0045490">
    <property type="term" value="P:pectin catabolic process"/>
    <property type="evidence" value="ECO:0007669"/>
    <property type="project" value="UniProtKB-UniRule"/>
</dbReference>
<name>A0A437QFR0_9GAMM</name>
<dbReference type="Gene3D" id="2.60.120.520">
    <property type="entry name" value="pectin degrading enzyme 5-keto 4- deoxyuronate isomerase, domain 1"/>
    <property type="match status" value="1"/>
</dbReference>
<feature type="binding site" evidence="7">
    <location>
        <position position="199"/>
    </location>
    <ligand>
        <name>Zn(2+)</name>
        <dbReference type="ChEBI" id="CHEBI:29105"/>
    </ligand>
</feature>
<dbReference type="PANTHER" id="PTHR38461:SF1">
    <property type="entry name" value="4-DEOXY-L-THREO-5-HEXOSULOSE-URONATE KETOL-ISOMERASE"/>
    <property type="match status" value="1"/>
</dbReference>
<proteinExistence type="inferred from homology"/>
<comment type="similarity">
    <text evidence="3 7">Belongs to the KduI family.</text>
</comment>
<evidence type="ECO:0000313" key="9">
    <source>
        <dbReference type="Proteomes" id="UP000283077"/>
    </source>
</evidence>
<dbReference type="InterPro" id="IPR021120">
    <property type="entry name" value="KduI/IolB_isomerase"/>
</dbReference>
<accession>A0A437QFR0</accession>
<comment type="function">
    <text evidence="7">Catalyzes the isomerization of 5-dehydro-4-deoxy-D-glucuronate to 3-deoxy-D-glycero-2,5-hexodiulosonate.</text>
</comment>
<dbReference type="UniPathway" id="UPA00545">
    <property type="reaction ID" value="UER00826"/>
</dbReference>
<dbReference type="Pfam" id="PF04962">
    <property type="entry name" value="KduI"/>
    <property type="match status" value="1"/>
</dbReference>
<evidence type="ECO:0000256" key="7">
    <source>
        <dbReference type="HAMAP-Rule" id="MF_00687"/>
    </source>
</evidence>
<gene>
    <name evidence="7" type="primary">kduI</name>
    <name evidence="8" type="ORF">EOE67_17560</name>
</gene>
<dbReference type="NCBIfam" id="NF002091">
    <property type="entry name" value="PRK00924.1"/>
    <property type="match status" value="1"/>
</dbReference>
<feature type="binding site" evidence="7">
    <location>
        <position position="201"/>
    </location>
    <ligand>
        <name>Zn(2+)</name>
        <dbReference type="ChEBI" id="CHEBI:29105"/>
    </ligand>
</feature>
<dbReference type="SUPFAM" id="SSF51182">
    <property type="entry name" value="RmlC-like cupins"/>
    <property type="match status" value="1"/>
</dbReference>
<protein>
    <recommendedName>
        <fullName evidence="7">4-deoxy-L-threo-5-hexosulose-uronate ketol-isomerase</fullName>
        <ecNumber evidence="7">5.3.1.17</ecNumber>
    </recommendedName>
    <alternativeName>
        <fullName evidence="7">5-keto-4-deoxyuronate isomerase</fullName>
    </alternativeName>
    <alternativeName>
        <fullName evidence="7">DKI isomerase</fullName>
    </alternativeName>
</protein>
<dbReference type="HAMAP" id="MF_00687">
    <property type="entry name" value="KduI"/>
    <property type="match status" value="1"/>
</dbReference>
<comment type="catalytic activity">
    <reaction evidence="1 7">
        <text>5-dehydro-4-deoxy-D-glucuronate = 3-deoxy-D-glycero-2,5-hexodiulosonate</text>
        <dbReference type="Rhea" id="RHEA:23896"/>
        <dbReference type="ChEBI" id="CHEBI:17117"/>
        <dbReference type="ChEBI" id="CHEBI:29071"/>
        <dbReference type="EC" id="5.3.1.17"/>
    </reaction>
</comment>
<evidence type="ECO:0000256" key="2">
    <source>
        <dbReference type="ARBA" id="ARBA00005148"/>
    </source>
</evidence>
<comment type="cofactor">
    <cofactor evidence="7">
        <name>Zn(2+)</name>
        <dbReference type="ChEBI" id="CHEBI:29105"/>
    </cofactor>
    <text evidence="7">Binds 1 zinc ion per subunit.</text>
</comment>
<comment type="caution">
    <text evidence="8">The sequence shown here is derived from an EMBL/GenBank/DDBJ whole genome shotgun (WGS) entry which is preliminary data.</text>
</comment>
<dbReference type="RefSeq" id="WP_127700638.1">
    <property type="nucleotide sequence ID" value="NZ_SACS01000024.1"/>
</dbReference>
<evidence type="ECO:0000313" key="8">
    <source>
        <dbReference type="EMBL" id="RVU33264.1"/>
    </source>
</evidence>
<dbReference type="InterPro" id="IPR014710">
    <property type="entry name" value="RmlC-like_jellyroll"/>
</dbReference>
<dbReference type="GO" id="GO:0008270">
    <property type="term" value="F:zinc ion binding"/>
    <property type="evidence" value="ECO:0007669"/>
    <property type="project" value="UniProtKB-UniRule"/>
</dbReference>
<keyword evidence="6 7" id="KW-0413">Isomerase</keyword>
<comment type="pathway">
    <text evidence="2 7">Glycan metabolism; pectin degradation; 2-dehydro-3-deoxy-D-gluconate from pectin: step 4/5.</text>
</comment>
<sequence length="281" mass="31773">MSTPIFTNRYATHPDDVRHYDTDELRQHFLLDNLMQPDLLVLNYTHYERMLVGSAVPVKAPVVLETVDALKAAFFLERRELGVINIGGKGVVLVDGVSYPLDNKEALYVGMGAREVTFHSDNASTPAKFYLNSTPAHRNYPNAHITMAQCNVLHMGALETSNHRDIYQLMIRDVVQTCQLQMGLTVLKPGSVWNTMPAHQHDRRMEAYFYFDLGADQQVCHFMGEPQQTRHIWVGSEQAVVSPPWSIHSGCGTSNYAFIWGMAGENLDYHDMDKFPASSLR</sequence>
<keyword evidence="9" id="KW-1185">Reference proteome</keyword>
<dbReference type="Proteomes" id="UP000283077">
    <property type="component" value="Unassembled WGS sequence"/>
</dbReference>
<evidence type="ECO:0000256" key="3">
    <source>
        <dbReference type="ARBA" id="ARBA00008086"/>
    </source>
</evidence>
<dbReference type="EC" id="5.3.1.17" evidence="7"/>
<dbReference type="PIRSF" id="PIRSF006625">
    <property type="entry name" value="KduI"/>
    <property type="match status" value="1"/>
</dbReference>
<dbReference type="OrthoDB" id="9770644at2"/>
<dbReference type="CDD" id="cd20491">
    <property type="entry name" value="cupin_KduI_C"/>
    <property type="match status" value="1"/>
</dbReference>
<evidence type="ECO:0000256" key="5">
    <source>
        <dbReference type="ARBA" id="ARBA00022833"/>
    </source>
</evidence>